<keyword evidence="4" id="KW-1185">Reference proteome</keyword>
<reference evidence="3 4" key="1">
    <citation type="submission" date="2023-12" db="EMBL/GenBank/DDBJ databases">
        <title>Baltic Sea Cyanobacteria.</title>
        <authorList>
            <person name="Delbaje E."/>
            <person name="Fewer D.P."/>
            <person name="Shishido T.K."/>
        </authorList>
    </citation>
    <scope>NUCLEOTIDE SEQUENCE [LARGE SCALE GENOMIC DNA]</scope>
    <source>
        <strain evidence="3 4">CCNP 1315</strain>
    </source>
</reference>
<dbReference type="Pfam" id="PF12770">
    <property type="entry name" value="CHAT"/>
    <property type="match status" value="1"/>
</dbReference>
<feature type="transmembrane region" description="Helical" evidence="1">
    <location>
        <begin position="760"/>
        <end position="778"/>
    </location>
</feature>
<dbReference type="SMART" id="SM01080">
    <property type="entry name" value="CHASE2"/>
    <property type="match status" value="1"/>
</dbReference>
<organism evidence="3 4">
    <name type="scientific">Limnoraphis robusta CCNP1315</name>
    <dbReference type="NCBI Taxonomy" id="3110306"/>
    <lineage>
        <taxon>Bacteria</taxon>
        <taxon>Bacillati</taxon>
        <taxon>Cyanobacteriota</taxon>
        <taxon>Cyanophyceae</taxon>
        <taxon>Oscillatoriophycideae</taxon>
        <taxon>Oscillatoriales</taxon>
        <taxon>Sirenicapillariaceae</taxon>
        <taxon>Limnoraphis</taxon>
    </lineage>
</organism>
<feature type="transmembrane region" description="Helical" evidence="1">
    <location>
        <begin position="734"/>
        <end position="754"/>
    </location>
</feature>
<keyword evidence="1" id="KW-0812">Transmembrane</keyword>
<feature type="transmembrane region" description="Helical" evidence="1">
    <location>
        <begin position="702"/>
        <end position="727"/>
    </location>
</feature>
<proteinExistence type="predicted"/>
<protein>
    <submittedName>
        <fullName evidence="3">CHASE2 domain-containing protein</fullName>
    </submittedName>
</protein>
<dbReference type="RefSeq" id="WP_323275837.1">
    <property type="nucleotide sequence ID" value="NZ_JAYGHT010000013.1"/>
</dbReference>
<keyword evidence="1" id="KW-0472">Membrane</keyword>
<dbReference type="Proteomes" id="UP001301728">
    <property type="component" value="Unassembled WGS sequence"/>
</dbReference>
<keyword evidence="1" id="KW-1133">Transmembrane helix</keyword>
<evidence type="ECO:0000313" key="4">
    <source>
        <dbReference type="Proteomes" id="UP001301728"/>
    </source>
</evidence>
<accession>A0ABU5TVS2</accession>
<evidence type="ECO:0000313" key="3">
    <source>
        <dbReference type="EMBL" id="MEA5518643.1"/>
    </source>
</evidence>
<evidence type="ECO:0000259" key="2">
    <source>
        <dbReference type="SMART" id="SM01080"/>
    </source>
</evidence>
<name>A0ABU5TVS2_9CYAN</name>
<comment type="caution">
    <text evidence="3">The sequence shown here is derived from an EMBL/GenBank/DDBJ whole genome shotgun (WGS) entry which is preliminary data.</text>
</comment>
<dbReference type="EMBL" id="JAYGHT010000013">
    <property type="protein sequence ID" value="MEA5518643.1"/>
    <property type="molecule type" value="Genomic_DNA"/>
</dbReference>
<gene>
    <name evidence="3" type="ORF">VB854_06735</name>
</gene>
<feature type="domain" description="CHASE2" evidence="2">
    <location>
        <begin position="414"/>
        <end position="725"/>
    </location>
</feature>
<dbReference type="InterPro" id="IPR007890">
    <property type="entry name" value="CHASE2"/>
</dbReference>
<dbReference type="Pfam" id="PF05226">
    <property type="entry name" value="CHASE2"/>
    <property type="match status" value="1"/>
</dbReference>
<dbReference type="InterPro" id="IPR024983">
    <property type="entry name" value="CHAT_dom"/>
</dbReference>
<sequence length="806" mass="92329">MSKSVVLKLEGDFETEGFRVTLEVRSPEGKTLLEKQGDLPENPALAQHLRYHWQEKYRSLAAPYRIKPQAIIRQGSIPERIKDCQTSAQTLSIHISQWLEADSFRLIDKRLREELNKEEEIRVLIRTDNADLHKLPLHLWDFFESYKKAEIALSPVEIEAVKDSKNNPIHSRVRILVILGHSEGIDIEKDLKIIQSLPNCDSVVLVEPEHKEINDKLWEQPWDIIFFAGHSETEGETGRIYINPQDSLTIEQLWFGLRKSVEKGLKLAIFNSCDGLGLARQLDDLNIPQMIVMRELVPDRVAQEFLKHFLTNFAQGQPFYLAVREARERLHDDFEREFPCASWLPVICQNPAYSPPSWEDLAGNKANFFGFNTQKKPGLSQKKYRFWRWKLPNIFLSAITITGMIWGVRSLGGLQAWELKAYDHLMQMQPDEGLDERLLLVTITENDVQSQPPEERKGYSLSERSLALLVEKLEQYQPRVIGLHLFRETAVDPQYKILSDRLKNSDRFFVICRYGDLETPGVSPPPEVPLQRQGFSNILVDADGIIRRNLLSVGAASSCQTRFSLSWKLAERYLVDDQIFSETTSEGKLKLGKMIFNILEQGSGAYQAGLDWRGHQIMLNYRRTQQIARQVTLSEVLADQVKPEWVRDRIIIVGITASSFNDHHWLTPYSYHYQPLQKTTGIEIQAQMVSQILSSVLDDQPLIWWFPDWGEAIFILSWSIIGGMIVINVRSPQVFIITTGTILIALYVSCWGVFLQGGWIPLVPSALALVATGSTVYLKTNANYSSKISPEQSKIRQLQQGDHCQL</sequence>
<evidence type="ECO:0000256" key="1">
    <source>
        <dbReference type="SAM" id="Phobius"/>
    </source>
</evidence>